<sequence length="117" mass="13714">MSKKRQQFLPVKIKKVCAKKAISAYLFIYFAKRNVSAADAYRHDCMLMIEETKRSHMRLCVALGKRRLAISLAILPYAMHKRITIGTIAREIFFKKVFDKDKAHPYNKRCVQQHMIP</sequence>
<proteinExistence type="predicted"/>
<protein>
    <submittedName>
        <fullName evidence="1">Uncharacterized protein</fullName>
    </submittedName>
</protein>
<dbReference type="EMBL" id="LXMA01000038">
    <property type="protein sequence ID" value="OAT71917.1"/>
    <property type="molecule type" value="Genomic_DNA"/>
</dbReference>
<dbReference type="RefSeq" id="WP_064552422.1">
    <property type="nucleotide sequence ID" value="NZ_LXMA01000038.1"/>
</dbReference>
<reference evidence="2" key="1">
    <citation type="submission" date="2016-05" db="EMBL/GenBank/DDBJ databases">
        <authorList>
            <person name="Wang W."/>
            <person name="Zhu L."/>
        </authorList>
    </citation>
    <scope>NUCLEOTIDE SEQUENCE [LARGE SCALE GENOMIC DNA]</scope>
    <source>
        <strain evidence="2">W-2</strain>
    </source>
</reference>
<dbReference type="Proteomes" id="UP000078290">
    <property type="component" value="Unassembled WGS sequence"/>
</dbReference>
<accession>A0A1B7KPB1</accession>
<comment type="caution">
    <text evidence="1">The sequence shown here is derived from an EMBL/GenBank/DDBJ whole genome shotgun (WGS) entry which is preliminary data.</text>
</comment>
<dbReference type="AlphaFoldDB" id="A0A1B7KPB1"/>
<evidence type="ECO:0000313" key="2">
    <source>
        <dbReference type="Proteomes" id="UP000078290"/>
    </source>
</evidence>
<organism evidence="1 2">
    <name type="scientific">Parageobacillus thermoglucosidasius</name>
    <name type="common">Geobacillus thermoglucosidasius</name>
    <dbReference type="NCBI Taxonomy" id="1426"/>
    <lineage>
        <taxon>Bacteria</taxon>
        <taxon>Bacillati</taxon>
        <taxon>Bacillota</taxon>
        <taxon>Bacilli</taxon>
        <taxon>Bacillales</taxon>
        <taxon>Anoxybacillaceae</taxon>
        <taxon>Parageobacillus</taxon>
    </lineage>
</organism>
<gene>
    <name evidence="1" type="ORF">A7K69_10955</name>
</gene>
<name>A0A1B7KPB1_PARTM</name>
<evidence type="ECO:0000313" key="1">
    <source>
        <dbReference type="EMBL" id="OAT71917.1"/>
    </source>
</evidence>